<reference evidence="1" key="1">
    <citation type="submission" date="2021-02" db="EMBL/GenBank/DDBJ databases">
        <authorList>
            <person name="Nowell W R."/>
        </authorList>
    </citation>
    <scope>NUCLEOTIDE SEQUENCE</scope>
</reference>
<organism evidence="1 2">
    <name type="scientific">Rotaria sordida</name>
    <dbReference type="NCBI Taxonomy" id="392033"/>
    <lineage>
        <taxon>Eukaryota</taxon>
        <taxon>Metazoa</taxon>
        <taxon>Spiralia</taxon>
        <taxon>Gnathifera</taxon>
        <taxon>Rotifera</taxon>
        <taxon>Eurotatoria</taxon>
        <taxon>Bdelloidea</taxon>
        <taxon>Philodinida</taxon>
        <taxon>Philodinidae</taxon>
        <taxon>Rotaria</taxon>
    </lineage>
</organism>
<feature type="non-terminal residue" evidence="1">
    <location>
        <position position="1"/>
    </location>
</feature>
<name>A0A820CBZ0_9BILA</name>
<evidence type="ECO:0000313" key="2">
    <source>
        <dbReference type="Proteomes" id="UP000663823"/>
    </source>
</evidence>
<protein>
    <submittedName>
        <fullName evidence="1">Uncharacterized protein</fullName>
    </submittedName>
</protein>
<comment type="caution">
    <text evidence="1">The sequence shown here is derived from an EMBL/GenBank/DDBJ whole genome shotgun (WGS) entry which is preliminary data.</text>
</comment>
<proteinExistence type="predicted"/>
<dbReference type="EMBL" id="CAJOAX010023605">
    <property type="protein sequence ID" value="CAF4213468.1"/>
    <property type="molecule type" value="Genomic_DNA"/>
</dbReference>
<gene>
    <name evidence="1" type="ORF">OTI717_LOCUS39082</name>
</gene>
<evidence type="ECO:0000313" key="1">
    <source>
        <dbReference type="EMBL" id="CAF4213468.1"/>
    </source>
</evidence>
<sequence length="14" mass="1588">FPCLKQLTVNNLTP</sequence>
<accession>A0A820CBZ0</accession>
<dbReference type="Proteomes" id="UP000663823">
    <property type="component" value="Unassembled WGS sequence"/>
</dbReference>